<dbReference type="SUPFAM" id="SSF52833">
    <property type="entry name" value="Thioredoxin-like"/>
    <property type="match status" value="1"/>
</dbReference>
<dbReference type="PANTHER" id="PTHR11260:SF781">
    <property type="entry name" value="GLUTATHIONE S-TRANSFERASE U19"/>
    <property type="match status" value="1"/>
</dbReference>
<dbReference type="PROSITE" id="PS50404">
    <property type="entry name" value="GST_NTER"/>
    <property type="match status" value="1"/>
</dbReference>
<comment type="caution">
    <text evidence="5">The sequence shown here is derived from an EMBL/GenBank/DDBJ whole genome shotgun (WGS) entry which is preliminary data.</text>
</comment>
<dbReference type="AlphaFoldDB" id="A0A7J7PAQ2"/>
<comment type="catalytic activity">
    <reaction evidence="1">
        <text>RX + glutathione = an S-substituted glutathione + a halide anion + H(+)</text>
        <dbReference type="Rhea" id="RHEA:16437"/>
        <dbReference type="ChEBI" id="CHEBI:15378"/>
        <dbReference type="ChEBI" id="CHEBI:16042"/>
        <dbReference type="ChEBI" id="CHEBI:17792"/>
        <dbReference type="ChEBI" id="CHEBI:57925"/>
        <dbReference type="ChEBI" id="CHEBI:90779"/>
        <dbReference type="EC" id="2.5.1.18"/>
    </reaction>
</comment>
<feature type="coiled-coil region" evidence="2">
    <location>
        <begin position="132"/>
        <end position="159"/>
    </location>
</feature>
<keyword evidence="1" id="KW-0963">Cytoplasm</keyword>
<feature type="compositionally biased region" description="Acidic residues" evidence="3">
    <location>
        <begin position="104"/>
        <end position="121"/>
    </location>
</feature>
<dbReference type="EC" id="2.5.1.18" evidence="1"/>
<name>A0A7J7PAQ2_9MAGN</name>
<evidence type="ECO:0000256" key="3">
    <source>
        <dbReference type="SAM" id="MobiDB-lite"/>
    </source>
</evidence>
<dbReference type="Pfam" id="PF02798">
    <property type="entry name" value="GST_N"/>
    <property type="match status" value="1"/>
</dbReference>
<keyword evidence="6" id="KW-1185">Reference proteome</keyword>
<evidence type="ECO:0000256" key="1">
    <source>
        <dbReference type="RuleBase" id="RU369102"/>
    </source>
</evidence>
<feature type="region of interest" description="Disordered" evidence="3">
    <location>
        <begin position="98"/>
        <end position="121"/>
    </location>
</feature>
<protein>
    <recommendedName>
        <fullName evidence="1">Glutathione S-transferase</fullName>
        <ecNumber evidence="1">2.5.1.18</ecNumber>
    </recommendedName>
</protein>
<sequence length="199" mass="22766">MNPVHKKVPVLIHNGKPISESLIVVQYVDEVWGCGHVASKCPNKHKKSKAMQVTWDDDESQSSEFDSERDVSPTKSSGKQNVAQFCAFTAKIENNQSRLASESDLNDETSLESEDENDSPTVEEYEALYNESVKFLRENKKLKAKLTSLEIEIEEVTKVKVMSRELDNVVKINLSRLNVIKILSLRNSWWVRLTNWKKI</sequence>
<dbReference type="Gene3D" id="3.40.30.10">
    <property type="entry name" value="Glutaredoxin"/>
    <property type="match status" value="1"/>
</dbReference>
<dbReference type="GO" id="GO:0006749">
    <property type="term" value="P:glutathione metabolic process"/>
    <property type="evidence" value="ECO:0007669"/>
    <property type="project" value="TreeGrafter"/>
</dbReference>
<dbReference type="EMBL" id="JACGCM010000098">
    <property type="protein sequence ID" value="KAF6176433.1"/>
    <property type="molecule type" value="Genomic_DNA"/>
</dbReference>
<comment type="function">
    <text evidence="1">Is involved in the conjugation of reduced glutathione to a wide number of exogenous and endogenous hydrophobic electrophiles.</text>
</comment>
<feature type="compositionally biased region" description="Acidic residues" evidence="3">
    <location>
        <begin position="55"/>
        <end position="65"/>
    </location>
</feature>
<feature type="region of interest" description="Disordered" evidence="3">
    <location>
        <begin position="42"/>
        <end position="78"/>
    </location>
</feature>
<organism evidence="5 6">
    <name type="scientific">Kingdonia uniflora</name>
    <dbReference type="NCBI Taxonomy" id="39325"/>
    <lineage>
        <taxon>Eukaryota</taxon>
        <taxon>Viridiplantae</taxon>
        <taxon>Streptophyta</taxon>
        <taxon>Embryophyta</taxon>
        <taxon>Tracheophyta</taxon>
        <taxon>Spermatophyta</taxon>
        <taxon>Magnoliopsida</taxon>
        <taxon>Ranunculales</taxon>
        <taxon>Circaeasteraceae</taxon>
        <taxon>Kingdonia</taxon>
    </lineage>
</organism>
<dbReference type="GO" id="GO:0004364">
    <property type="term" value="F:glutathione transferase activity"/>
    <property type="evidence" value="ECO:0007669"/>
    <property type="project" value="UniProtKB-UniRule"/>
</dbReference>
<dbReference type="InterPro" id="IPR004045">
    <property type="entry name" value="Glutathione_S-Trfase_N"/>
</dbReference>
<comment type="similarity">
    <text evidence="1">Belongs to the GST superfamily.</text>
</comment>
<gene>
    <name evidence="5" type="ORF">GIB67_010070</name>
</gene>
<evidence type="ECO:0000259" key="4">
    <source>
        <dbReference type="PROSITE" id="PS50404"/>
    </source>
</evidence>
<accession>A0A7J7PAQ2</accession>
<evidence type="ECO:0000313" key="6">
    <source>
        <dbReference type="Proteomes" id="UP000541444"/>
    </source>
</evidence>
<dbReference type="PANTHER" id="PTHR11260">
    <property type="entry name" value="GLUTATHIONE S-TRANSFERASE, GST, SUPERFAMILY, GST DOMAIN CONTAINING"/>
    <property type="match status" value="1"/>
</dbReference>
<evidence type="ECO:0000313" key="5">
    <source>
        <dbReference type="EMBL" id="KAF6176433.1"/>
    </source>
</evidence>
<proteinExistence type="inferred from homology"/>
<comment type="subcellular location">
    <subcellularLocation>
        <location evidence="1">Cytoplasm</location>
        <location evidence="1">Cytosol</location>
    </subcellularLocation>
</comment>
<dbReference type="Proteomes" id="UP000541444">
    <property type="component" value="Unassembled WGS sequence"/>
</dbReference>
<keyword evidence="1" id="KW-0808">Transferase</keyword>
<feature type="domain" description="GST N-terminal" evidence="4">
    <location>
        <begin position="1"/>
        <end position="36"/>
    </location>
</feature>
<dbReference type="GO" id="GO:0005829">
    <property type="term" value="C:cytosol"/>
    <property type="evidence" value="ECO:0007669"/>
    <property type="project" value="UniProtKB-SubCell"/>
</dbReference>
<dbReference type="InterPro" id="IPR045073">
    <property type="entry name" value="Omega/Tau-like"/>
</dbReference>
<reference evidence="5 6" key="1">
    <citation type="journal article" date="2020" name="IScience">
        <title>Genome Sequencing of the Endangered Kingdonia uniflora (Circaeasteraceae, Ranunculales) Reveals Potential Mechanisms of Evolutionary Specialization.</title>
        <authorList>
            <person name="Sun Y."/>
            <person name="Deng T."/>
            <person name="Zhang A."/>
            <person name="Moore M.J."/>
            <person name="Landis J.B."/>
            <person name="Lin N."/>
            <person name="Zhang H."/>
            <person name="Zhang X."/>
            <person name="Huang J."/>
            <person name="Zhang X."/>
            <person name="Sun H."/>
            <person name="Wang H."/>
        </authorList>
    </citation>
    <scope>NUCLEOTIDE SEQUENCE [LARGE SCALE GENOMIC DNA]</scope>
    <source>
        <strain evidence="5">TB1705</strain>
        <tissue evidence="5">Leaf</tissue>
    </source>
</reference>
<dbReference type="InterPro" id="IPR036249">
    <property type="entry name" value="Thioredoxin-like_sf"/>
</dbReference>
<evidence type="ECO:0000256" key="2">
    <source>
        <dbReference type="SAM" id="Coils"/>
    </source>
</evidence>
<keyword evidence="2" id="KW-0175">Coiled coil</keyword>